<dbReference type="PANTHER" id="PTHR11689:SF136">
    <property type="entry name" value="H(+)_CL(-) EXCHANGE TRANSPORTER 7"/>
    <property type="match status" value="1"/>
</dbReference>
<feature type="transmembrane region" description="Helical" evidence="12">
    <location>
        <begin position="143"/>
        <end position="160"/>
    </location>
</feature>
<keyword evidence="3 12" id="KW-0813">Transport</keyword>
<dbReference type="SUPFAM" id="SSF81340">
    <property type="entry name" value="Clc chloride channel"/>
    <property type="match status" value="1"/>
</dbReference>
<dbReference type="GO" id="GO:0005254">
    <property type="term" value="F:chloride channel activity"/>
    <property type="evidence" value="ECO:0007669"/>
    <property type="project" value="UniProtKB-UniRule"/>
</dbReference>
<keyword evidence="6 12" id="KW-1133">Transmembrane helix</keyword>
<dbReference type="PANTHER" id="PTHR11689">
    <property type="entry name" value="CHLORIDE CHANNEL PROTEIN CLC FAMILY MEMBER"/>
    <property type="match status" value="1"/>
</dbReference>
<dbReference type="EMBL" id="CAJHUC010000838">
    <property type="protein sequence ID" value="CAD7698491.1"/>
    <property type="molecule type" value="Genomic_DNA"/>
</dbReference>
<evidence type="ECO:0000313" key="14">
    <source>
        <dbReference type="EMBL" id="CAD7698491.1"/>
    </source>
</evidence>
<evidence type="ECO:0000256" key="9">
    <source>
        <dbReference type="ARBA" id="ARBA00023136"/>
    </source>
</evidence>
<dbReference type="Gene3D" id="3.10.580.10">
    <property type="entry name" value="CBS-domain"/>
    <property type="match status" value="1"/>
</dbReference>
<evidence type="ECO:0000313" key="15">
    <source>
        <dbReference type="Proteomes" id="UP000708148"/>
    </source>
</evidence>
<organism evidence="14 15">
    <name type="scientific">Ostreobium quekettii</name>
    <dbReference type="NCBI Taxonomy" id="121088"/>
    <lineage>
        <taxon>Eukaryota</taxon>
        <taxon>Viridiplantae</taxon>
        <taxon>Chlorophyta</taxon>
        <taxon>core chlorophytes</taxon>
        <taxon>Ulvophyceae</taxon>
        <taxon>TCBD clade</taxon>
        <taxon>Bryopsidales</taxon>
        <taxon>Ostreobineae</taxon>
        <taxon>Ostreobiaceae</taxon>
        <taxon>Ostreobium</taxon>
    </lineage>
</organism>
<feature type="transmembrane region" description="Helical" evidence="12">
    <location>
        <begin position="399"/>
        <end position="419"/>
    </location>
</feature>
<accession>A0A8S1ITS5</accession>
<proteinExistence type="inferred from homology"/>
<keyword evidence="9 12" id="KW-0472">Membrane</keyword>
<evidence type="ECO:0000256" key="11">
    <source>
        <dbReference type="PROSITE-ProRule" id="PRU00703"/>
    </source>
</evidence>
<evidence type="ECO:0000256" key="10">
    <source>
        <dbReference type="ARBA" id="ARBA00023214"/>
    </source>
</evidence>
<feature type="transmembrane region" description="Helical" evidence="12">
    <location>
        <begin position="181"/>
        <end position="203"/>
    </location>
</feature>
<dbReference type="PROSITE" id="PS51371">
    <property type="entry name" value="CBS"/>
    <property type="match status" value="1"/>
</dbReference>
<dbReference type="InterPro" id="IPR001807">
    <property type="entry name" value="ClC"/>
</dbReference>
<name>A0A8S1ITS5_9CHLO</name>
<evidence type="ECO:0000256" key="4">
    <source>
        <dbReference type="ARBA" id="ARBA00022692"/>
    </source>
</evidence>
<dbReference type="SMART" id="SM00116">
    <property type="entry name" value="CBS"/>
    <property type="match status" value="2"/>
</dbReference>
<dbReference type="SUPFAM" id="SSF54631">
    <property type="entry name" value="CBS-domain pair"/>
    <property type="match status" value="1"/>
</dbReference>
<dbReference type="InterPro" id="IPR051280">
    <property type="entry name" value="Cl-channel/antiporter"/>
</dbReference>
<feature type="transmembrane region" description="Helical" evidence="12">
    <location>
        <begin position="12"/>
        <end position="35"/>
    </location>
</feature>
<evidence type="ECO:0000256" key="12">
    <source>
        <dbReference type="RuleBase" id="RU361221"/>
    </source>
</evidence>
<feature type="transmembrane region" description="Helical" evidence="12">
    <location>
        <begin position="278"/>
        <end position="295"/>
    </location>
</feature>
<feature type="transmembrane region" description="Helical" evidence="12">
    <location>
        <begin position="425"/>
        <end position="444"/>
    </location>
</feature>
<dbReference type="InterPro" id="IPR046342">
    <property type="entry name" value="CBS_dom_sf"/>
</dbReference>
<evidence type="ECO:0000256" key="7">
    <source>
        <dbReference type="ARBA" id="ARBA00023065"/>
    </source>
</evidence>
<gene>
    <name evidence="14" type="ORF">OSTQU699_LOCUS3850</name>
</gene>
<comment type="caution">
    <text evidence="12">Lacks conserved residue(s) required for the propagation of feature annotation.</text>
</comment>
<comment type="subcellular location">
    <subcellularLocation>
        <location evidence="1 12">Membrane</location>
        <topology evidence="1 12">Multi-pass membrane protein</topology>
    </subcellularLocation>
</comment>
<dbReference type="OrthoDB" id="428525at2759"/>
<feature type="transmembrane region" description="Helical" evidence="12">
    <location>
        <begin position="77"/>
        <end position="99"/>
    </location>
</feature>
<evidence type="ECO:0000256" key="6">
    <source>
        <dbReference type="ARBA" id="ARBA00022989"/>
    </source>
</evidence>
<evidence type="ECO:0000256" key="1">
    <source>
        <dbReference type="ARBA" id="ARBA00004141"/>
    </source>
</evidence>
<evidence type="ECO:0000256" key="8">
    <source>
        <dbReference type="ARBA" id="ARBA00023122"/>
    </source>
</evidence>
<dbReference type="Gene3D" id="1.10.3080.10">
    <property type="entry name" value="Clc chloride channel"/>
    <property type="match status" value="1"/>
</dbReference>
<dbReference type="PRINTS" id="PR00762">
    <property type="entry name" value="CLCHANNEL"/>
</dbReference>
<keyword evidence="5" id="KW-0677">Repeat</keyword>
<dbReference type="Pfam" id="PF00654">
    <property type="entry name" value="Voltage_CLC"/>
    <property type="match status" value="1"/>
</dbReference>
<evidence type="ECO:0000256" key="5">
    <source>
        <dbReference type="ARBA" id="ARBA00022737"/>
    </source>
</evidence>
<dbReference type="GO" id="GO:0016020">
    <property type="term" value="C:membrane"/>
    <property type="evidence" value="ECO:0007669"/>
    <property type="project" value="UniProtKB-SubCell"/>
</dbReference>
<comment type="caution">
    <text evidence="14">The sequence shown here is derived from an EMBL/GenBank/DDBJ whole genome shotgun (WGS) entry which is preliminary data.</text>
</comment>
<protein>
    <recommendedName>
        <fullName evidence="12">Chloride channel protein</fullName>
    </recommendedName>
</protein>
<dbReference type="Proteomes" id="UP000708148">
    <property type="component" value="Unassembled WGS sequence"/>
</dbReference>
<dbReference type="InterPro" id="IPR014743">
    <property type="entry name" value="Cl-channel_core"/>
</dbReference>
<keyword evidence="7 12" id="KW-0406">Ion transport</keyword>
<keyword evidence="8 11" id="KW-0129">CBS domain</keyword>
<dbReference type="Pfam" id="PF00571">
    <property type="entry name" value="CBS"/>
    <property type="match status" value="1"/>
</dbReference>
<sequence>MKMKISLHIPSYLTVLTWFYCLLIGLVTGAVAFAVSVGVSSFFKGVWAAIVQDIFSEEPGGVGGLAWAYAKFAAANLALVLSGAVLVLAIAPVAAGSGIPNMYAYLNGIDIPDFLNMRTAVAKVPASVLVVSGGLAIGKEGPLLHIGSIIATWFGNTPLFTRMKEAKDKEPFAYEQHTRDLVLCGAAAGLAAGFKAPIGGVLFAMEMASRWRPELTWRCLFTTAATATVIRASTASLNSHFLLDKGGECKHKNCDILSYGSLLSFSVNFTNKTPFRETGLMIILGILGGLLGSLYTTLNTMMIGSKRWGYRNKTWARLLDIGAVSVLTSVLRIVLPWMGHCLPKKACDDCPSVAPGAAELQSFVNYGCDEDSYNDLAALMFNPQGFVAKMLFQEEMLRFTGTSLFIFTLFYYLMAVLAYGGPIPAGLFTPSLITGGALGQLFAWSVNKMFGMNLDLGLYAFLGAASLLGGMFRFAVSFCVVLVELFESDAQIPFLILVLVFAKGVGDRINQSILNHLCILLGLEYVGGHPDSTIRRKGFKAKDIAAKNIPKLHPMDSMENINKALDADEHGVFPIVRHTYLRGSSHSSAPVENFIGMVSREDLEQHLEKLQEEQEGEDSDPEAPTFLLSERLDASVDLTSLIQLPPVVLPPEMPLTTVFRLKNASGIEYLPVVGTHGPLQGLISRHELVDAQNKHVDPHNLQQRLDILTKEPFLARAAALSHIYHDVTVPLLGDAHLRRSMSGRRNLRRCSSVF</sequence>
<feature type="transmembrane region" description="Helical" evidence="12">
    <location>
        <begin position="456"/>
        <end position="483"/>
    </location>
</feature>
<dbReference type="InterPro" id="IPR000644">
    <property type="entry name" value="CBS_dom"/>
</dbReference>
<evidence type="ECO:0000259" key="13">
    <source>
        <dbReference type="PROSITE" id="PS51371"/>
    </source>
</evidence>
<comment type="similarity">
    <text evidence="2 12">Belongs to the chloride channel (TC 2.A.49) family.</text>
</comment>
<reference evidence="14" key="1">
    <citation type="submission" date="2020-12" db="EMBL/GenBank/DDBJ databases">
        <authorList>
            <person name="Iha C."/>
        </authorList>
    </citation>
    <scope>NUCLEOTIDE SEQUENCE</scope>
</reference>
<feature type="domain" description="CBS" evidence="13">
    <location>
        <begin position="641"/>
        <end position="701"/>
    </location>
</feature>
<keyword evidence="10 12" id="KW-0868">Chloride</keyword>
<dbReference type="AlphaFoldDB" id="A0A8S1ITS5"/>
<evidence type="ECO:0000256" key="3">
    <source>
        <dbReference type="ARBA" id="ARBA00022448"/>
    </source>
</evidence>
<keyword evidence="4 12" id="KW-0812">Transmembrane</keyword>
<keyword evidence="15" id="KW-1185">Reference proteome</keyword>
<evidence type="ECO:0000256" key="2">
    <source>
        <dbReference type="ARBA" id="ARBA00009476"/>
    </source>
</evidence>